<dbReference type="SUPFAM" id="SSF47459">
    <property type="entry name" value="HLH, helix-loop-helix DNA-binding domain"/>
    <property type="match status" value="1"/>
</dbReference>
<dbReference type="InterPro" id="IPR045847">
    <property type="entry name" value="AIG1-like"/>
</dbReference>
<dbReference type="GO" id="GO:0003700">
    <property type="term" value="F:DNA-binding transcription factor activity"/>
    <property type="evidence" value="ECO:0007669"/>
    <property type="project" value="InterPro"/>
</dbReference>
<evidence type="ECO:0000256" key="3">
    <source>
        <dbReference type="ARBA" id="ARBA00023125"/>
    </source>
</evidence>
<evidence type="ECO:0000259" key="6">
    <source>
        <dbReference type="PROSITE" id="PS50888"/>
    </source>
</evidence>
<dbReference type="InterPro" id="IPR011598">
    <property type="entry name" value="bHLH_dom"/>
</dbReference>
<dbReference type="Gene3D" id="4.10.280.10">
    <property type="entry name" value="Helix-loop-helix DNA-binding domain"/>
    <property type="match status" value="1"/>
</dbReference>
<dbReference type="InterPro" id="IPR036638">
    <property type="entry name" value="HLH_DNA-bd_sf"/>
</dbReference>
<keyword evidence="4" id="KW-0804">Transcription</keyword>
<name>A0A7M3UQJ8_9ASPA</name>
<feature type="domain" description="BHLH" evidence="6">
    <location>
        <begin position="45"/>
        <end position="94"/>
    </location>
</feature>
<evidence type="ECO:0000313" key="7">
    <source>
        <dbReference type="EMBL" id="QOJ43701.1"/>
    </source>
</evidence>
<feature type="compositionally biased region" description="Low complexity" evidence="5">
    <location>
        <begin position="21"/>
        <end position="39"/>
    </location>
</feature>
<dbReference type="CDD" id="cd04873">
    <property type="entry name" value="ACT_UUR-ACR-like"/>
    <property type="match status" value="1"/>
</dbReference>
<dbReference type="PROSITE" id="PS50888">
    <property type="entry name" value="BHLH"/>
    <property type="match status" value="1"/>
</dbReference>
<evidence type="ECO:0000256" key="5">
    <source>
        <dbReference type="SAM" id="MobiDB-lite"/>
    </source>
</evidence>
<keyword evidence="3" id="KW-0238">DNA-binding</keyword>
<proteinExistence type="evidence at transcript level"/>
<evidence type="ECO:0000256" key="4">
    <source>
        <dbReference type="ARBA" id="ARBA00023163"/>
    </source>
</evidence>
<reference evidence="7" key="1">
    <citation type="submission" date="2019-12" db="EMBL/GenBank/DDBJ databases">
        <title>Identification of the bHLH gene family in Dracaena cambodiana reveals candidate genes involved in flavonoid biosynthesis.</title>
        <authorList>
            <person name="Zhu J."/>
            <person name="Peng S."/>
        </authorList>
    </citation>
    <scope>NUCLEOTIDE SEQUENCE</scope>
</reference>
<accession>A0A7M3UQJ8</accession>
<dbReference type="GO" id="GO:0046983">
    <property type="term" value="F:protein dimerization activity"/>
    <property type="evidence" value="ECO:0007669"/>
    <property type="project" value="InterPro"/>
</dbReference>
<dbReference type="PANTHER" id="PTHR45844:SF18">
    <property type="entry name" value="TRANSCRIPTION FACTOR BHLH51"/>
    <property type="match status" value="1"/>
</dbReference>
<keyword evidence="2" id="KW-0805">Transcription regulation</keyword>
<dbReference type="Pfam" id="PF00010">
    <property type="entry name" value="HLH"/>
    <property type="match status" value="1"/>
</dbReference>
<dbReference type="AlphaFoldDB" id="A0A7M3UQJ8"/>
<evidence type="ECO:0000256" key="2">
    <source>
        <dbReference type="ARBA" id="ARBA00023015"/>
    </source>
</evidence>
<dbReference type="EMBL" id="MN883648">
    <property type="protein sequence ID" value="QOJ43701.1"/>
    <property type="molecule type" value="mRNA"/>
</dbReference>
<feature type="region of interest" description="Disordered" evidence="5">
    <location>
        <begin position="18"/>
        <end position="58"/>
    </location>
</feature>
<dbReference type="GO" id="GO:0003677">
    <property type="term" value="F:DNA binding"/>
    <property type="evidence" value="ECO:0007669"/>
    <property type="project" value="UniProtKB-KW"/>
</dbReference>
<gene>
    <name evidence="7" type="primary">bHLH40</name>
</gene>
<dbReference type="SMART" id="SM00353">
    <property type="entry name" value="HLH"/>
    <property type="match status" value="1"/>
</dbReference>
<comment type="similarity">
    <text evidence="1">Belongs to the bHLH protein family.</text>
</comment>
<dbReference type="PANTHER" id="PTHR45844">
    <property type="entry name" value="TRANSCRIPTION FACTOR BHLH30"/>
    <property type="match status" value="1"/>
</dbReference>
<sequence>MSSTACYRGPYKGPMILPRPSSLGVRSLGPVSSSSSSSSATGRSQALKVHSQAEKRRRERINAHLSTLRRMVPDTNKMDKAALLGKVIDHVKDLKRKASSIGNGLSIPAESNEVTVESKEFGAATTTSDANNLYYIKASISCDDRPDLFASLMKAFHGLRLRTIRADITSLGGRMQNVFVLCGRRENGNGSGANLNSLEESVKDALARIASLDVVAMDASSTKRQRLLQSYYSCASV</sequence>
<evidence type="ECO:0000256" key="1">
    <source>
        <dbReference type="ARBA" id="ARBA00005510"/>
    </source>
</evidence>
<organism evidence="7">
    <name type="scientific">Dracaena cambodiana</name>
    <dbReference type="NCBI Taxonomy" id="580341"/>
    <lineage>
        <taxon>Eukaryota</taxon>
        <taxon>Viridiplantae</taxon>
        <taxon>Streptophyta</taxon>
        <taxon>Embryophyta</taxon>
        <taxon>Tracheophyta</taxon>
        <taxon>Spermatophyta</taxon>
        <taxon>Magnoliopsida</taxon>
        <taxon>Liliopsida</taxon>
        <taxon>Asparagales</taxon>
        <taxon>Asparagaceae</taxon>
        <taxon>Nolinoideae</taxon>
        <taxon>Dracaena</taxon>
    </lineage>
</organism>
<protein>
    <submittedName>
        <fullName evidence="7">BHLH transcription factor</fullName>
    </submittedName>
</protein>